<feature type="compositionally biased region" description="Basic and acidic residues" evidence="1">
    <location>
        <begin position="17"/>
        <end position="32"/>
    </location>
</feature>
<reference evidence="2 3" key="1">
    <citation type="submission" date="2021-06" db="EMBL/GenBank/DDBJ databases">
        <authorList>
            <person name="Palmer J.M."/>
        </authorList>
    </citation>
    <scope>NUCLEOTIDE SEQUENCE [LARGE SCALE GENOMIC DNA]</scope>
    <source>
        <strain evidence="2 3">MEX-2019</strain>
        <tissue evidence="2">Muscle</tissue>
    </source>
</reference>
<proteinExistence type="predicted"/>
<evidence type="ECO:0000313" key="3">
    <source>
        <dbReference type="Proteomes" id="UP001311232"/>
    </source>
</evidence>
<comment type="caution">
    <text evidence="2">The sequence shown here is derived from an EMBL/GenBank/DDBJ whole genome shotgun (WGS) entry which is preliminary data.</text>
</comment>
<sequence>MVSHHELLGSATNSGTSRDRHWNQNTKIDRTTGTESEPTGVLLAAVRLITARIRSDVTHRGCRVDIYLNTLLLRVSPQLHPVEPRPVPPDPAAGFPFRLQDHRDRSC</sequence>
<dbReference type="AlphaFoldDB" id="A0AAV9RE14"/>
<organism evidence="2 3">
    <name type="scientific">Crenichthys baileyi</name>
    <name type="common">White River springfish</name>
    <dbReference type="NCBI Taxonomy" id="28760"/>
    <lineage>
        <taxon>Eukaryota</taxon>
        <taxon>Metazoa</taxon>
        <taxon>Chordata</taxon>
        <taxon>Craniata</taxon>
        <taxon>Vertebrata</taxon>
        <taxon>Euteleostomi</taxon>
        <taxon>Actinopterygii</taxon>
        <taxon>Neopterygii</taxon>
        <taxon>Teleostei</taxon>
        <taxon>Neoteleostei</taxon>
        <taxon>Acanthomorphata</taxon>
        <taxon>Ovalentaria</taxon>
        <taxon>Atherinomorphae</taxon>
        <taxon>Cyprinodontiformes</taxon>
        <taxon>Goodeidae</taxon>
        <taxon>Crenichthys</taxon>
    </lineage>
</organism>
<feature type="region of interest" description="Disordered" evidence="1">
    <location>
        <begin position="1"/>
        <end position="36"/>
    </location>
</feature>
<gene>
    <name evidence="2" type="ORF">CRENBAI_004605</name>
</gene>
<dbReference type="EMBL" id="JAHHUM010002030">
    <property type="protein sequence ID" value="KAK5607219.1"/>
    <property type="molecule type" value="Genomic_DNA"/>
</dbReference>
<keyword evidence="3" id="KW-1185">Reference proteome</keyword>
<feature type="region of interest" description="Disordered" evidence="1">
    <location>
        <begin position="81"/>
        <end position="107"/>
    </location>
</feature>
<name>A0AAV9RE14_9TELE</name>
<evidence type="ECO:0000313" key="2">
    <source>
        <dbReference type="EMBL" id="KAK5607219.1"/>
    </source>
</evidence>
<dbReference type="Proteomes" id="UP001311232">
    <property type="component" value="Unassembled WGS sequence"/>
</dbReference>
<accession>A0AAV9RE14</accession>
<evidence type="ECO:0000256" key="1">
    <source>
        <dbReference type="SAM" id="MobiDB-lite"/>
    </source>
</evidence>
<protein>
    <submittedName>
        <fullName evidence="2">Uncharacterized protein</fullName>
    </submittedName>
</protein>